<feature type="transmembrane region" description="Helical" evidence="12">
    <location>
        <begin position="396"/>
        <end position="417"/>
    </location>
</feature>
<dbReference type="InterPro" id="IPR038718">
    <property type="entry name" value="SNF2-like_sf"/>
</dbReference>
<feature type="domain" description="Helicase ATP-binding" evidence="14">
    <location>
        <begin position="706"/>
        <end position="884"/>
    </location>
</feature>
<dbReference type="InterPro" id="IPR057931">
    <property type="entry name" value="RHH_ERCC6L2"/>
</dbReference>
<dbReference type="PROSITE" id="PS51194">
    <property type="entry name" value="HELICASE_CTER"/>
    <property type="match status" value="1"/>
</dbReference>
<evidence type="ECO:0000256" key="10">
    <source>
        <dbReference type="ARBA" id="ARBA00023242"/>
    </source>
</evidence>
<feature type="transmembrane region" description="Helical" evidence="12">
    <location>
        <begin position="231"/>
        <end position="254"/>
    </location>
</feature>
<dbReference type="EMBL" id="AZGY01000001">
    <property type="protein sequence ID" value="OAA33428.1"/>
    <property type="molecule type" value="Genomic_DNA"/>
</dbReference>
<dbReference type="Pfam" id="PF00176">
    <property type="entry name" value="SNF2-rel_dom"/>
    <property type="match status" value="1"/>
</dbReference>
<keyword evidence="8 12" id="KW-1133">Transmembrane helix</keyword>
<evidence type="ECO:0000256" key="8">
    <source>
        <dbReference type="ARBA" id="ARBA00022989"/>
    </source>
</evidence>
<dbReference type="PROSITE" id="PS50850">
    <property type="entry name" value="MFS"/>
    <property type="match status" value="1"/>
</dbReference>
<feature type="domain" description="Helicase C-terminal" evidence="15">
    <location>
        <begin position="1074"/>
        <end position="1227"/>
    </location>
</feature>
<feature type="transmembrane region" description="Helical" evidence="12">
    <location>
        <begin position="198"/>
        <end position="219"/>
    </location>
</feature>
<feature type="transmembrane region" description="Helical" evidence="12">
    <location>
        <begin position="369"/>
        <end position="390"/>
    </location>
</feature>
<dbReference type="Pfam" id="PF00271">
    <property type="entry name" value="Helicase_C"/>
    <property type="match status" value="1"/>
</dbReference>
<evidence type="ECO:0000256" key="5">
    <source>
        <dbReference type="ARBA" id="ARBA00022741"/>
    </source>
</evidence>
<dbReference type="InterPro" id="IPR027417">
    <property type="entry name" value="P-loop_NTPase"/>
</dbReference>
<name>A0A166V9R4_9HYPO</name>
<keyword evidence="6" id="KW-0378">Hydrolase</keyword>
<gene>
    <name evidence="16" type="ORF">AAL_00893</name>
</gene>
<dbReference type="InterPro" id="IPR000330">
    <property type="entry name" value="SNF2_N"/>
</dbReference>
<dbReference type="FunFam" id="3.40.50.10810:FF:000019">
    <property type="entry name" value="DNA excision repair protein ERCC-6-like 2 isoform X1"/>
    <property type="match status" value="1"/>
</dbReference>
<feature type="transmembrane region" description="Helical" evidence="12">
    <location>
        <begin position="108"/>
        <end position="130"/>
    </location>
</feature>
<evidence type="ECO:0000256" key="6">
    <source>
        <dbReference type="ARBA" id="ARBA00022801"/>
    </source>
</evidence>
<evidence type="ECO:0000256" key="1">
    <source>
        <dbReference type="ARBA" id="ARBA00004123"/>
    </source>
</evidence>
<dbReference type="SMART" id="SM00490">
    <property type="entry name" value="HELICc"/>
    <property type="match status" value="1"/>
</dbReference>
<feature type="transmembrane region" description="Helical" evidence="12">
    <location>
        <begin position="65"/>
        <end position="82"/>
    </location>
</feature>
<feature type="region of interest" description="Disordered" evidence="11">
    <location>
        <begin position="1454"/>
        <end position="1581"/>
    </location>
</feature>
<evidence type="ECO:0000259" key="15">
    <source>
        <dbReference type="PROSITE" id="PS51194"/>
    </source>
</evidence>
<dbReference type="SUPFAM" id="SSF52540">
    <property type="entry name" value="P-loop containing nucleoside triphosphate hydrolases"/>
    <property type="match status" value="2"/>
</dbReference>
<evidence type="ECO:0000313" key="17">
    <source>
        <dbReference type="Proteomes" id="UP000078544"/>
    </source>
</evidence>
<evidence type="ECO:0000256" key="11">
    <source>
        <dbReference type="SAM" id="MobiDB-lite"/>
    </source>
</evidence>
<dbReference type="OrthoDB" id="413460at2759"/>
<evidence type="ECO:0000256" key="12">
    <source>
        <dbReference type="SAM" id="Phobius"/>
    </source>
</evidence>
<dbReference type="GO" id="GO:0016787">
    <property type="term" value="F:hydrolase activity"/>
    <property type="evidence" value="ECO:0007669"/>
    <property type="project" value="UniProtKB-KW"/>
</dbReference>
<dbReference type="FunFam" id="1.20.1250.20:FF:000013">
    <property type="entry name" value="MFS general substrate transporter"/>
    <property type="match status" value="1"/>
</dbReference>
<dbReference type="Pfam" id="PF07690">
    <property type="entry name" value="MFS_1"/>
    <property type="match status" value="1"/>
</dbReference>
<evidence type="ECO:0000256" key="3">
    <source>
        <dbReference type="ARBA" id="ARBA00022448"/>
    </source>
</evidence>
<proteinExistence type="predicted"/>
<protein>
    <submittedName>
        <fullName evidence="16">Major facilitator superfamily domain, general substrate transporter</fullName>
    </submittedName>
</protein>
<dbReference type="SMART" id="SM00487">
    <property type="entry name" value="DEXDc"/>
    <property type="match status" value="1"/>
</dbReference>
<evidence type="ECO:0000256" key="4">
    <source>
        <dbReference type="ARBA" id="ARBA00022692"/>
    </source>
</evidence>
<dbReference type="InterPro" id="IPR011701">
    <property type="entry name" value="MFS"/>
</dbReference>
<keyword evidence="4 12" id="KW-0812">Transmembrane</keyword>
<evidence type="ECO:0000256" key="7">
    <source>
        <dbReference type="ARBA" id="ARBA00022840"/>
    </source>
</evidence>
<dbReference type="STRING" id="1081109.A0A166V9R4"/>
<dbReference type="GO" id="GO:0005524">
    <property type="term" value="F:ATP binding"/>
    <property type="evidence" value="ECO:0007669"/>
    <property type="project" value="InterPro"/>
</dbReference>
<dbReference type="PROSITE" id="PS51192">
    <property type="entry name" value="HELICASE_ATP_BIND_1"/>
    <property type="match status" value="1"/>
</dbReference>
<dbReference type="PANTHER" id="PTHR45629">
    <property type="entry name" value="SNF2/RAD54 FAMILY MEMBER"/>
    <property type="match status" value="1"/>
</dbReference>
<dbReference type="GO" id="GO:0022857">
    <property type="term" value="F:transmembrane transporter activity"/>
    <property type="evidence" value="ECO:0007669"/>
    <property type="project" value="InterPro"/>
</dbReference>
<keyword evidence="17" id="KW-1185">Reference proteome</keyword>
<keyword evidence="7" id="KW-0067">ATP-binding</keyword>
<evidence type="ECO:0000256" key="9">
    <source>
        <dbReference type="ARBA" id="ARBA00023136"/>
    </source>
</evidence>
<evidence type="ECO:0000256" key="2">
    <source>
        <dbReference type="ARBA" id="ARBA00004141"/>
    </source>
</evidence>
<accession>A0A166V9R4</accession>
<evidence type="ECO:0000259" key="13">
    <source>
        <dbReference type="PROSITE" id="PS50850"/>
    </source>
</evidence>
<dbReference type="CDD" id="cd18793">
    <property type="entry name" value="SF2_C_SNF"/>
    <property type="match status" value="1"/>
</dbReference>
<feature type="compositionally biased region" description="Basic and acidic residues" evidence="11">
    <location>
        <begin position="594"/>
        <end position="608"/>
    </location>
</feature>
<comment type="subcellular location">
    <subcellularLocation>
        <location evidence="2">Membrane</location>
        <topology evidence="2">Multi-pass membrane protein</topology>
    </subcellularLocation>
    <subcellularLocation>
        <location evidence="1">Nucleus</location>
    </subcellularLocation>
</comment>
<dbReference type="Gene3D" id="3.40.50.10810">
    <property type="entry name" value="Tandem AAA-ATPase domain"/>
    <property type="match status" value="1"/>
</dbReference>
<dbReference type="InterPro" id="IPR050496">
    <property type="entry name" value="SNF2_RAD54_helicase_repair"/>
</dbReference>
<feature type="compositionally biased region" description="Basic and acidic residues" evidence="11">
    <location>
        <begin position="1476"/>
        <end position="1489"/>
    </location>
</feature>
<dbReference type="GO" id="GO:0016020">
    <property type="term" value="C:membrane"/>
    <property type="evidence" value="ECO:0007669"/>
    <property type="project" value="UniProtKB-SubCell"/>
</dbReference>
<dbReference type="InterPro" id="IPR001650">
    <property type="entry name" value="Helicase_C-like"/>
</dbReference>
<dbReference type="GO" id="GO:0005634">
    <property type="term" value="C:nucleus"/>
    <property type="evidence" value="ECO:0007669"/>
    <property type="project" value="UniProtKB-SubCell"/>
</dbReference>
<keyword evidence="10" id="KW-0539">Nucleus</keyword>
<comment type="caution">
    <text evidence="16">The sequence shown here is derived from an EMBL/GenBank/DDBJ whole genome shotgun (WGS) entry which is preliminary data.</text>
</comment>
<dbReference type="Proteomes" id="UP000078544">
    <property type="component" value="Unassembled WGS sequence"/>
</dbReference>
<sequence>MDPDYKAGAAEALSADNTSAHVIHLDHLADGRQQDCERSFQPPQILRNLTSDELARLEAKLLRKIDFRILPMVLVMYILNYLDRNNIASARFAGLEDDLGLNASGTQFSTAVSILFVGYLLMQVPSNLLLNKFGKPGKYLPFCMMIWGVISTSTAACHSYSGLLAARFFLGFVEAAYFPGCLYYLSCWYTRKELGIRTTYLFAGALIAGAFSGLIAAGITGNMDGARGLRAWRWLFIIEGAITVVIAVLAFCVLPDFPRTTRWLDEEEIALATWRLQEDIGQDDWVNSEQQTWWQGFRLALVDVKTWALLALLFGNLSAASVTNFFPTVVSTLQYSDVITLLLTAPPYILGLITTFANAWHADKTGERFFHVTIPLVLAILTFIVSASTVNTAARYAAIMLMIPGIYSGFTTALAWISNTLPRPPAKRAAALAFINAVANATSIYTSYLYPKSSGPRYTAAWIHNCVLAAMAIVAAFILRKMLIGLNKKLDHGELDRVASDTAPSEAVDNGFRFLVYCNGQGEMKHEYGRPVIVIPDDESGTSEDGLRSKATSKRRLSDDDVSPKVQLTDDSDGPLVKPKKRKTKRKSAGKAGKTSEDDRSNLTKDEIDLGGIPDYLQERRRAFDANKKLYHESALMLPPDYSDIDFEETRRLGDLKERPEFDTRSGVKPCRAYKDIELPQSAGFIPASIAQYLRDYQISGVEFLHRKFVYQEGGILGDDMGLGKTVQVAAFLTAAFGKTGDERDNKRMREVRYHPGRWYPRILIICPGSLIMNWRNELNRWGWWHIDIYHGANKDDILGTARAGLLEVMITTYDTYKNNRSAINMVTWDAVVADECHRLKDSYSQTTKALKEVNSLCRIGLTGTAIQNKYEELWALLDWTNPGHFGPRAEWMQTISKPLAVGQSHEATVAQLSLARKTAKKLVQNLLPRYFLRRMKTLIADQLPKKTDRVVFCQLSELQQEAYETFLGSERIEYVRTATDACVHRNKKGWCCRKHLPDGTPWPAVVFPSMIVLQKLANHLALLAPSTTDLDEKHERELRMLKTCMPHTWKPLYEQRDQITSLVNPEFCGKWKVLKKLLRFWHQNGDKVLVFSHSVRLLRILQHLFTNTSYSVSYLDGSLSYEERQDVVDTFNSDATQFVFLISTKAGGVGLNITSANKVVVMDPHWNPSWDLQAQDRAYRIGQTRDVEVFRLISVGTVEEIVYARQIYKQQQANIGYTASSERRYFRGVQQDTERKGEIFGLKNIFTYHTDMGLLRDIVNKTNIAEAKAGVHLADVDMGQAAQDGEALSLVKKEDTDAEDGGMSQLATLLTAENQQKLLASKKASAPKSDAVQAILTSVGIEYTHDNLEVIGTSKVEEQLSRQAAMRSYGDGDADGQNPLFAGSQEGKTGKNGGLPFSTYRPPEEVCRRQFCSMAQEFGFANATDFALVVESLSGEARRNCLDLFYRRRENSLQPSEGQRMEQQPAETASQAPVVKRDEAIKKDDAESKGLPPRRLKADEEDGKVAEFADLKTETFKDEDSKGKDVKPETPGRQHIKDDASLKGEARIGELDLRLMQGEDKESKRSSIFILDEDDDDDEL</sequence>
<dbReference type="Pfam" id="PF25806">
    <property type="entry name" value="RHH_ERCC6L2"/>
    <property type="match status" value="1"/>
</dbReference>
<feature type="compositionally biased region" description="Basic residues" evidence="11">
    <location>
        <begin position="578"/>
        <end position="589"/>
    </location>
</feature>
<feature type="region of interest" description="Disordered" evidence="11">
    <location>
        <begin position="534"/>
        <end position="609"/>
    </location>
</feature>
<feature type="domain" description="Major facilitator superfamily (MFS) profile" evidence="13">
    <location>
        <begin position="69"/>
        <end position="483"/>
    </location>
</feature>
<feature type="transmembrane region" description="Helical" evidence="12">
    <location>
        <begin position="167"/>
        <end position="186"/>
    </location>
</feature>
<dbReference type="InterPro" id="IPR029256">
    <property type="entry name" value="Heliccase-ass-bd"/>
</dbReference>
<feature type="compositionally biased region" description="Polar residues" evidence="11">
    <location>
        <begin position="1454"/>
        <end position="1472"/>
    </location>
</feature>
<feature type="transmembrane region" description="Helical" evidence="12">
    <location>
        <begin position="307"/>
        <end position="326"/>
    </location>
</feature>
<keyword evidence="5" id="KW-0547">Nucleotide-binding</keyword>
<reference evidence="16 17" key="1">
    <citation type="journal article" date="2016" name="Genome Biol. Evol.">
        <title>Divergent and convergent evolution of fungal pathogenicity.</title>
        <authorList>
            <person name="Shang Y."/>
            <person name="Xiao G."/>
            <person name="Zheng P."/>
            <person name="Cen K."/>
            <person name="Zhan S."/>
            <person name="Wang C."/>
        </authorList>
    </citation>
    <scope>NUCLEOTIDE SEQUENCE [LARGE SCALE GENOMIC DNA]</scope>
    <source>
        <strain evidence="16 17">RCEF 2490</strain>
    </source>
</reference>
<dbReference type="Pfam" id="PF14773">
    <property type="entry name" value="VIGSSK"/>
    <property type="match status" value="1"/>
</dbReference>
<organism evidence="16 17">
    <name type="scientific">Moelleriella libera RCEF 2490</name>
    <dbReference type="NCBI Taxonomy" id="1081109"/>
    <lineage>
        <taxon>Eukaryota</taxon>
        <taxon>Fungi</taxon>
        <taxon>Dikarya</taxon>
        <taxon>Ascomycota</taxon>
        <taxon>Pezizomycotina</taxon>
        <taxon>Sordariomycetes</taxon>
        <taxon>Hypocreomycetidae</taxon>
        <taxon>Hypocreales</taxon>
        <taxon>Clavicipitaceae</taxon>
        <taxon>Moelleriella</taxon>
    </lineage>
</organism>
<dbReference type="Gene3D" id="1.20.1250.20">
    <property type="entry name" value="MFS general substrate transporter like domains"/>
    <property type="match status" value="2"/>
</dbReference>
<evidence type="ECO:0000259" key="14">
    <source>
        <dbReference type="PROSITE" id="PS51192"/>
    </source>
</evidence>
<feature type="compositionally biased region" description="Basic and acidic residues" evidence="11">
    <location>
        <begin position="1504"/>
        <end position="1566"/>
    </location>
</feature>
<dbReference type="InterPro" id="IPR020846">
    <property type="entry name" value="MFS_dom"/>
</dbReference>
<dbReference type="InterPro" id="IPR036259">
    <property type="entry name" value="MFS_trans_sf"/>
</dbReference>
<dbReference type="InterPro" id="IPR049730">
    <property type="entry name" value="SNF2/RAD54-like_C"/>
</dbReference>
<evidence type="ECO:0000313" key="16">
    <source>
        <dbReference type="EMBL" id="OAA33428.1"/>
    </source>
</evidence>
<keyword evidence="9 12" id="KW-0472">Membrane</keyword>
<dbReference type="InterPro" id="IPR014001">
    <property type="entry name" value="Helicase_ATP-bd"/>
</dbReference>
<keyword evidence="3" id="KW-0813">Transport</keyword>
<feature type="transmembrane region" description="Helical" evidence="12">
    <location>
        <begin position="142"/>
        <end position="161"/>
    </location>
</feature>
<dbReference type="PANTHER" id="PTHR45629:SF7">
    <property type="entry name" value="DNA EXCISION REPAIR PROTEIN ERCC-6-RELATED"/>
    <property type="match status" value="1"/>
</dbReference>
<feature type="transmembrane region" description="Helical" evidence="12">
    <location>
        <begin position="462"/>
        <end position="479"/>
    </location>
</feature>
<feature type="transmembrane region" description="Helical" evidence="12">
    <location>
        <begin position="338"/>
        <end position="357"/>
    </location>
</feature>
<dbReference type="Gene3D" id="3.40.50.300">
    <property type="entry name" value="P-loop containing nucleotide triphosphate hydrolases"/>
    <property type="match status" value="1"/>
</dbReference>
<feature type="compositionally biased region" description="Acidic residues" evidence="11">
    <location>
        <begin position="1572"/>
        <end position="1581"/>
    </location>
</feature>
<feature type="region of interest" description="Disordered" evidence="11">
    <location>
        <begin position="1369"/>
        <end position="1398"/>
    </location>
</feature>
<dbReference type="SUPFAM" id="SSF103473">
    <property type="entry name" value="MFS general substrate transporter"/>
    <property type="match status" value="1"/>
</dbReference>
<dbReference type="FunFam" id="1.20.1250.20:FF:000057">
    <property type="entry name" value="MFS general substrate transporter"/>
    <property type="match status" value="1"/>
</dbReference>